<evidence type="ECO:0000256" key="1">
    <source>
        <dbReference type="ARBA" id="ARBA00023125"/>
    </source>
</evidence>
<evidence type="ECO:0000313" key="2">
    <source>
        <dbReference type="EMBL" id="AEC01802.1"/>
    </source>
</evidence>
<dbReference type="STRING" id="760011.Spico_0574"/>
<dbReference type="NCBIfam" id="TIGR00738">
    <property type="entry name" value="rrf2_super"/>
    <property type="match status" value="1"/>
</dbReference>
<reference evidence="2 3" key="2">
    <citation type="journal article" date="2012" name="Stand. Genomic Sci.">
        <title>Complete genome sequence of the termite hindgut bacterium Spirochaeta coccoides type strain (SPN1(T)), reclassification in the genus Sphaerochaeta as Sphaerochaeta coccoides comb. nov. and emendations of the family Spirochaetaceae and the genus Sphaerochaeta.</title>
        <authorList>
            <person name="Abt B."/>
            <person name="Han C."/>
            <person name="Scheuner C."/>
            <person name="Lu M."/>
            <person name="Lapidus A."/>
            <person name="Nolan M."/>
            <person name="Lucas S."/>
            <person name="Hammon N."/>
            <person name="Deshpande S."/>
            <person name="Cheng J.F."/>
            <person name="Tapia R."/>
            <person name="Goodwin L.A."/>
            <person name="Pitluck S."/>
            <person name="Liolios K."/>
            <person name="Pagani I."/>
            <person name="Ivanova N."/>
            <person name="Mavromatis K."/>
            <person name="Mikhailova N."/>
            <person name="Huntemann M."/>
            <person name="Pati A."/>
            <person name="Chen A."/>
            <person name="Palaniappan K."/>
            <person name="Land M."/>
            <person name="Hauser L."/>
            <person name="Brambilla E.M."/>
            <person name="Rohde M."/>
            <person name="Spring S."/>
            <person name="Gronow S."/>
            <person name="Goker M."/>
            <person name="Woyke T."/>
            <person name="Bristow J."/>
            <person name="Eisen J.A."/>
            <person name="Markowitz V."/>
            <person name="Hugenholtz P."/>
            <person name="Kyrpides N.C."/>
            <person name="Klenk H.P."/>
            <person name="Detter J.C."/>
        </authorList>
    </citation>
    <scope>NUCLEOTIDE SEQUENCE [LARGE SCALE GENOMIC DNA]</scope>
    <source>
        <strain evidence="3">ATCC BAA-1237 / DSM 17374 / SPN1</strain>
    </source>
</reference>
<dbReference type="OrthoDB" id="9808360at2"/>
<reference evidence="3" key="1">
    <citation type="submission" date="2011-04" db="EMBL/GenBank/DDBJ databases">
        <title>The complete genome of Spirochaeta coccoides DSM 17374.</title>
        <authorList>
            <person name="Lucas S."/>
            <person name="Copeland A."/>
            <person name="Lapidus A."/>
            <person name="Bruce D."/>
            <person name="Goodwin L."/>
            <person name="Pitluck S."/>
            <person name="Peters L."/>
            <person name="Kyrpides N."/>
            <person name="Mavromatis K."/>
            <person name="Pagani I."/>
            <person name="Ivanova N."/>
            <person name="Ovchinnikova G."/>
            <person name="Lu M."/>
            <person name="Detter J.C."/>
            <person name="Tapia R."/>
            <person name="Han C."/>
            <person name="Land M."/>
            <person name="Hauser L."/>
            <person name="Markowitz V."/>
            <person name="Cheng J.-F."/>
            <person name="Hugenholtz P."/>
            <person name="Woyke T."/>
            <person name="Wu D."/>
            <person name="Spring S."/>
            <person name="Schroeder M."/>
            <person name="Brambilla E."/>
            <person name="Klenk H.-P."/>
            <person name="Eisen J.A."/>
        </authorList>
    </citation>
    <scope>NUCLEOTIDE SEQUENCE [LARGE SCALE GENOMIC DNA]</scope>
    <source>
        <strain evidence="3">ATCC BAA-1237 / DSM 17374 / SPN1</strain>
    </source>
</reference>
<dbReference type="Gene3D" id="1.10.10.10">
    <property type="entry name" value="Winged helix-like DNA-binding domain superfamily/Winged helix DNA-binding domain"/>
    <property type="match status" value="1"/>
</dbReference>
<dbReference type="HOGENOM" id="CLU_107144_0_1_12"/>
<dbReference type="EMBL" id="CP002659">
    <property type="protein sequence ID" value="AEC01802.1"/>
    <property type="molecule type" value="Genomic_DNA"/>
</dbReference>
<dbReference type="PANTHER" id="PTHR33221">
    <property type="entry name" value="WINGED HELIX-TURN-HELIX TRANSCRIPTIONAL REGULATOR, RRF2 FAMILY"/>
    <property type="match status" value="1"/>
</dbReference>
<dbReference type="PANTHER" id="PTHR33221:SF5">
    <property type="entry name" value="HTH-TYPE TRANSCRIPTIONAL REGULATOR ISCR"/>
    <property type="match status" value="1"/>
</dbReference>
<evidence type="ECO:0000313" key="3">
    <source>
        <dbReference type="Proteomes" id="UP000007939"/>
    </source>
</evidence>
<keyword evidence="3" id="KW-1185">Reference proteome</keyword>
<keyword evidence="1" id="KW-0238">DNA-binding</keyword>
<dbReference type="KEGG" id="scc:Spico_0574"/>
<dbReference type="RefSeq" id="WP_013739198.1">
    <property type="nucleotide sequence ID" value="NC_015436.1"/>
</dbReference>
<dbReference type="PROSITE" id="PS51197">
    <property type="entry name" value="HTH_RRF2_2"/>
    <property type="match status" value="1"/>
</dbReference>
<dbReference type="InterPro" id="IPR036390">
    <property type="entry name" value="WH_DNA-bd_sf"/>
</dbReference>
<proteinExistence type="predicted"/>
<name>F4GK30_PARC1</name>
<dbReference type="SUPFAM" id="SSF46785">
    <property type="entry name" value="Winged helix' DNA-binding domain"/>
    <property type="match status" value="1"/>
</dbReference>
<dbReference type="GO" id="GO:0003677">
    <property type="term" value="F:DNA binding"/>
    <property type="evidence" value="ECO:0007669"/>
    <property type="project" value="UniProtKB-KW"/>
</dbReference>
<organism evidence="2 3">
    <name type="scientific">Parasphaerochaeta coccoides (strain ATCC BAA-1237 / DSM 17374 / SPN1)</name>
    <name type="common">Sphaerochaeta coccoides</name>
    <dbReference type="NCBI Taxonomy" id="760011"/>
    <lineage>
        <taxon>Bacteria</taxon>
        <taxon>Pseudomonadati</taxon>
        <taxon>Spirochaetota</taxon>
        <taxon>Spirochaetia</taxon>
        <taxon>Spirochaetales</taxon>
        <taxon>Sphaerochaetaceae</taxon>
        <taxon>Parasphaerochaeta</taxon>
    </lineage>
</organism>
<dbReference type="GO" id="GO:0003700">
    <property type="term" value="F:DNA-binding transcription factor activity"/>
    <property type="evidence" value="ECO:0007669"/>
    <property type="project" value="TreeGrafter"/>
</dbReference>
<dbReference type="InterPro" id="IPR000944">
    <property type="entry name" value="Tscrpt_reg_Rrf2"/>
</dbReference>
<sequence length="144" mass="15900">MKISTRTHYGVRLLVDLASQDMADPVPLATTAGRQDIPLRYLEQVADILRWSGFLLSVKGASGGYRLARPAQDILLGDVLRALEGDLNIVDPLQSHEAENRLQQCLRLTVYNKLEHAIANVVDTISLASLIGSSDENEGHMYFI</sequence>
<gene>
    <name evidence="2" type="ordered locus">Spico_0574</name>
</gene>
<dbReference type="InterPro" id="IPR036388">
    <property type="entry name" value="WH-like_DNA-bd_sf"/>
</dbReference>
<dbReference type="Pfam" id="PF02082">
    <property type="entry name" value="Rrf2"/>
    <property type="match status" value="1"/>
</dbReference>
<dbReference type="Proteomes" id="UP000007939">
    <property type="component" value="Chromosome"/>
</dbReference>
<dbReference type="AlphaFoldDB" id="F4GK30"/>
<accession>F4GK30</accession>
<protein>
    <submittedName>
        <fullName evidence="2">Transcriptional regulator, BadM/Rrf2 family</fullName>
    </submittedName>
</protein>
<dbReference type="GO" id="GO:0005829">
    <property type="term" value="C:cytosol"/>
    <property type="evidence" value="ECO:0007669"/>
    <property type="project" value="TreeGrafter"/>
</dbReference>
<dbReference type="eggNOG" id="COG1959">
    <property type="taxonomic scope" value="Bacteria"/>
</dbReference>